<dbReference type="InParanoid" id="A0A1X7UQE5"/>
<sequence length="159" mass="18258">MVLDGLARKISLLIAIFSIIGWAAFVVGFGLRFHEYGKEGSSISNPVNEDHFPYWCFAVSAPFLYIAYFFHLYFNVTFTHYLTIFFTAVYLIPAGGVLYVNGMELAKSIEDETHQGVGSDNYWIMTEFIGAAIAVLFYWFSMMFWPCFAKKKAKGYYDY</sequence>
<evidence type="ECO:0000256" key="1">
    <source>
        <dbReference type="SAM" id="Phobius"/>
    </source>
</evidence>
<proteinExistence type="predicted"/>
<keyword evidence="1" id="KW-1133">Transmembrane helix</keyword>
<name>A0A1X7UQE5_AMPQE</name>
<accession>A0A1X7UQE5</accession>
<keyword evidence="1" id="KW-0472">Membrane</keyword>
<feature type="transmembrane region" description="Helical" evidence="1">
    <location>
        <begin position="122"/>
        <end position="145"/>
    </location>
</feature>
<organism evidence="2">
    <name type="scientific">Amphimedon queenslandica</name>
    <name type="common">Sponge</name>
    <dbReference type="NCBI Taxonomy" id="400682"/>
    <lineage>
        <taxon>Eukaryota</taxon>
        <taxon>Metazoa</taxon>
        <taxon>Porifera</taxon>
        <taxon>Demospongiae</taxon>
        <taxon>Heteroscleromorpha</taxon>
        <taxon>Haplosclerida</taxon>
        <taxon>Niphatidae</taxon>
        <taxon>Amphimedon</taxon>
    </lineage>
</organism>
<feature type="transmembrane region" description="Helical" evidence="1">
    <location>
        <begin position="12"/>
        <end position="32"/>
    </location>
</feature>
<keyword evidence="1" id="KW-0812">Transmembrane</keyword>
<dbReference type="EnsemblMetazoa" id="Aqu2.1.29886_001">
    <property type="protein sequence ID" value="Aqu2.1.29886_001"/>
    <property type="gene ID" value="Aqu2.1.29886"/>
</dbReference>
<protein>
    <submittedName>
        <fullName evidence="2">Uncharacterized protein</fullName>
    </submittedName>
</protein>
<dbReference type="AlphaFoldDB" id="A0A1X7UQE5"/>
<feature type="transmembrane region" description="Helical" evidence="1">
    <location>
        <begin position="81"/>
        <end position="102"/>
    </location>
</feature>
<evidence type="ECO:0000313" key="2">
    <source>
        <dbReference type="EnsemblMetazoa" id="Aqu2.1.29886_001"/>
    </source>
</evidence>
<feature type="transmembrane region" description="Helical" evidence="1">
    <location>
        <begin position="52"/>
        <end position="74"/>
    </location>
</feature>
<reference evidence="2" key="1">
    <citation type="submission" date="2017-05" db="UniProtKB">
        <authorList>
            <consortium name="EnsemblMetazoa"/>
        </authorList>
    </citation>
    <scope>IDENTIFICATION</scope>
</reference>